<dbReference type="GO" id="GO:0005737">
    <property type="term" value="C:cytoplasm"/>
    <property type="evidence" value="ECO:0007669"/>
    <property type="project" value="TreeGrafter"/>
</dbReference>
<dbReference type="AlphaFoldDB" id="A0A2T0RFE7"/>
<organism evidence="2 3">
    <name type="scientific">Aliiruegeria haliotis</name>
    <dbReference type="NCBI Taxonomy" id="1280846"/>
    <lineage>
        <taxon>Bacteria</taxon>
        <taxon>Pseudomonadati</taxon>
        <taxon>Pseudomonadota</taxon>
        <taxon>Alphaproteobacteria</taxon>
        <taxon>Rhodobacterales</taxon>
        <taxon>Roseobacteraceae</taxon>
        <taxon>Aliiruegeria</taxon>
    </lineage>
</organism>
<dbReference type="GO" id="GO:0110154">
    <property type="term" value="P:RNA decapping"/>
    <property type="evidence" value="ECO:0007669"/>
    <property type="project" value="TreeGrafter"/>
</dbReference>
<dbReference type="Pfam" id="PF00149">
    <property type="entry name" value="Metallophos"/>
    <property type="match status" value="1"/>
</dbReference>
<evidence type="ECO:0000313" key="2">
    <source>
        <dbReference type="EMBL" id="PRY19841.1"/>
    </source>
</evidence>
<dbReference type="PANTHER" id="PTHR42850:SF4">
    <property type="entry name" value="ZINC-DEPENDENT ENDOPOLYPHOSPHATASE"/>
    <property type="match status" value="1"/>
</dbReference>
<dbReference type="InterPro" id="IPR029052">
    <property type="entry name" value="Metallo-depent_PP-like"/>
</dbReference>
<proteinExistence type="predicted"/>
<dbReference type="OrthoDB" id="9807890at2"/>
<gene>
    <name evidence="2" type="ORF">CLV78_1175</name>
</gene>
<dbReference type="SUPFAM" id="SSF56300">
    <property type="entry name" value="Metallo-dependent phosphatases"/>
    <property type="match status" value="1"/>
</dbReference>
<keyword evidence="3" id="KW-1185">Reference proteome</keyword>
<dbReference type="GO" id="GO:0016791">
    <property type="term" value="F:phosphatase activity"/>
    <property type="evidence" value="ECO:0007669"/>
    <property type="project" value="TreeGrafter"/>
</dbReference>
<dbReference type="Gene3D" id="3.60.21.10">
    <property type="match status" value="1"/>
</dbReference>
<comment type="caution">
    <text evidence="2">The sequence shown here is derived from an EMBL/GenBank/DDBJ whole genome shotgun (WGS) entry which is preliminary data.</text>
</comment>
<dbReference type="EMBL" id="PVTD01000017">
    <property type="protein sequence ID" value="PRY19841.1"/>
    <property type="molecule type" value="Genomic_DNA"/>
</dbReference>
<dbReference type="PANTHER" id="PTHR42850">
    <property type="entry name" value="METALLOPHOSPHOESTERASE"/>
    <property type="match status" value="1"/>
</dbReference>
<dbReference type="InterPro" id="IPR050126">
    <property type="entry name" value="Ap4A_hydrolase"/>
</dbReference>
<dbReference type="InterPro" id="IPR004843">
    <property type="entry name" value="Calcineurin-like_PHP"/>
</dbReference>
<name>A0A2T0RFE7_9RHOB</name>
<feature type="domain" description="Calcineurin-like phosphoesterase" evidence="1">
    <location>
        <begin position="24"/>
        <end position="215"/>
    </location>
</feature>
<dbReference type="GO" id="GO:0008803">
    <property type="term" value="F:bis(5'-nucleosyl)-tetraphosphatase (symmetrical) activity"/>
    <property type="evidence" value="ECO:0007669"/>
    <property type="project" value="TreeGrafter"/>
</dbReference>
<sequence length="253" mass="28156">MSWIRRLLAKSTDAGIQPPEPDRRLYAVGDIHGRLDLLDGVLAAIEDDRGNRSADIVFLGDYVDRGPESHAVLRRLMHFQQQQGPANVHCLLGNHDRMLLDFMHMPSVATGRWLTIGGQETVESFGVGHVTAKSTNARLSEIADRIRIEAGDDLLDWLGKLPLWWQSGNVVTVHALTDPDLPMEQQEEGTLLWARPPRQPRARWDGAWVVHGHTVVPEPSAEAGYIALDTGAWRTNRLTAACIDRGEVRFISG</sequence>
<protein>
    <submittedName>
        <fullName evidence="2">Serine/threonine protein phosphatase 1</fullName>
    </submittedName>
</protein>
<dbReference type="RefSeq" id="WP_106208186.1">
    <property type="nucleotide sequence ID" value="NZ_PVTD01000017.1"/>
</dbReference>
<dbReference type="Proteomes" id="UP000239480">
    <property type="component" value="Unassembled WGS sequence"/>
</dbReference>
<reference evidence="2 3" key="1">
    <citation type="submission" date="2018-03" db="EMBL/GenBank/DDBJ databases">
        <title>Genomic Encyclopedia of Archaeal and Bacterial Type Strains, Phase II (KMG-II): from individual species to whole genera.</title>
        <authorList>
            <person name="Goeker M."/>
        </authorList>
    </citation>
    <scope>NUCLEOTIDE SEQUENCE [LARGE SCALE GENOMIC DNA]</scope>
    <source>
        <strain evidence="2 3">DSM 29328</strain>
    </source>
</reference>
<evidence type="ECO:0000313" key="3">
    <source>
        <dbReference type="Proteomes" id="UP000239480"/>
    </source>
</evidence>
<accession>A0A2T0RFE7</accession>
<evidence type="ECO:0000259" key="1">
    <source>
        <dbReference type="Pfam" id="PF00149"/>
    </source>
</evidence>